<proteinExistence type="predicted"/>
<feature type="compositionally biased region" description="Basic and acidic residues" evidence="1">
    <location>
        <begin position="22"/>
        <end position="33"/>
    </location>
</feature>
<sequence length="133" mass="14272">MILLLLALLLSIAGFFIYKRRVPLEPGERKEPSTRTALSRPQTEVKEEEKKTTPSEELRQQVADLAASTPQAPGPGLGDAGAPSSSSGSSATGEKPSKKKKKKSSKRKKKRSKRSRHAPPSGAPGGSEEEKKP</sequence>
<accession>A0AA36GIF4</accession>
<feature type="region of interest" description="Disordered" evidence="1">
    <location>
        <begin position="22"/>
        <end position="133"/>
    </location>
</feature>
<comment type="caution">
    <text evidence="2">The sequence shown here is derived from an EMBL/GenBank/DDBJ whole genome shotgun (WGS) entry which is preliminary data.</text>
</comment>
<dbReference type="Proteomes" id="UP001176961">
    <property type="component" value="Unassembled WGS sequence"/>
</dbReference>
<gene>
    <name evidence="2" type="ORF">CYNAS_LOCUS4898</name>
</gene>
<evidence type="ECO:0000256" key="1">
    <source>
        <dbReference type="SAM" id="MobiDB-lite"/>
    </source>
</evidence>
<evidence type="ECO:0000313" key="3">
    <source>
        <dbReference type="Proteomes" id="UP001176961"/>
    </source>
</evidence>
<dbReference type="EMBL" id="CATQJL010000112">
    <property type="protein sequence ID" value="CAJ0592915.1"/>
    <property type="molecule type" value="Genomic_DNA"/>
</dbReference>
<feature type="compositionally biased region" description="Basic and acidic residues" evidence="1">
    <location>
        <begin position="43"/>
        <end position="59"/>
    </location>
</feature>
<name>A0AA36GIF4_CYLNA</name>
<keyword evidence="3" id="KW-1185">Reference proteome</keyword>
<dbReference type="AlphaFoldDB" id="A0AA36GIF4"/>
<evidence type="ECO:0000313" key="2">
    <source>
        <dbReference type="EMBL" id="CAJ0592915.1"/>
    </source>
</evidence>
<reference evidence="2" key="1">
    <citation type="submission" date="2023-07" db="EMBL/GenBank/DDBJ databases">
        <authorList>
            <consortium name="CYATHOMIX"/>
        </authorList>
    </citation>
    <scope>NUCLEOTIDE SEQUENCE</scope>
    <source>
        <strain evidence="2">N/A</strain>
    </source>
</reference>
<organism evidence="2 3">
    <name type="scientific">Cylicocyclus nassatus</name>
    <name type="common">Nematode worm</name>
    <dbReference type="NCBI Taxonomy" id="53992"/>
    <lineage>
        <taxon>Eukaryota</taxon>
        <taxon>Metazoa</taxon>
        <taxon>Ecdysozoa</taxon>
        <taxon>Nematoda</taxon>
        <taxon>Chromadorea</taxon>
        <taxon>Rhabditida</taxon>
        <taxon>Rhabditina</taxon>
        <taxon>Rhabditomorpha</taxon>
        <taxon>Strongyloidea</taxon>
        <taxon>Strongylidae</taxon>
        <taxon>Cylicocyclus</taxon>
    </lineage>
</organism>
<protein>
    <submittedName>
        <fullName evidence="2">Uncharacterized protein</fullName>
    </submittedName>
</protein>
<feature type="compositionally biased region" description="Basic residues" evidence="1">
    <location>
        <begin position="97"/>
        <end position="117"/>
    </location>
</feature>
<feature type="compositionally biased region" description="Low complexity" evidence="1">
    <location>
        <begin position="80"/>
        <end position="93"/>
    </location>
</feature>